<feature type="non-terminal residue" evidence="4">
    <location>
        <position position="680"/>
    </location>
</feature>
<reference evidence="4 5" key="1">
    <citation type="journal article" date="2024" name="J Genomics">
        <title>Draft genome sequencing and assembly of Favolaschia claudopus CIRM-BRFM 2984 isolated from oak limbs.</title>
        <authorList>
            <person name="Navarro D."/>
            <person name="Drula E."/>
            <person name="Chaduli D."/>
            <person name="Cazenave R."/>
            <person name="Ahrendt S."/>
            <person name="Wang J."/>
            <person name="Lipzen A."/>
            <person name="Daum C."/>
            <person name="Barry K."/>
            <person name="Grigoriev I.V."/>
            <person name="Favel A."/>
            <person name="Rosso M.N."/>
            <person name="Martin F."/>
        </authorList>
    </citation>
    <scope>NUCLEOTIDE SEQUENCE [LARGE SCALE GENOMIC DNA]</scope>
    <source>
        <strain evidence="4 5">CIRM-BRFM 2984</strain>
    </source>
</reference>
<name>A0AAW0C4Y7_9AGAR</name>
<evidence type="ECO:0000256" key="1">
    <source>
        <dbReference type="SAM" id="MobiDB-lite"/>
    </source>
</evidence>
<evidence type="ECO:0000313" key="4">
    <source>
        <dbReference type="EMBL" id="KAK7033846.1"/>
    </source>
</evidence>
<dbReference type="InterPro" id="IPR040898">
    <property type="entry name" value="CxC6"/>
</dbReference>
<feature type="region of interest" description="Disordered" evidence="1">
    <location>
        <begin position="315"/>
        <end position="366"/>
    </location>
</feature>
<feature type="domain" description="CxC6 like cysteine cluster associated with KDZ" evidence="3">
    <location>
        <begin position="372"/>
        <end position="439"/>
    </location>
</feature>
<evidence type="ECO:0000313" key="5">
    <source>
        <dbReference type="Proteomes" id="UP001362999"/>
    </source>
</evidence>
<feature type="domain" description="CxC5 like cysteine cluster associated with KDZ" evidence="2">
    <location>
        <begin position="125"/>
        <end position="248"/>
    </location>
</feature>
<dbReference type="Proteomes" id="UP001362999">
    <property type="component" value="Unassembled WGS sequence"/>
</dbReference>
<evidence type="ECO:0008006" key="6">
    <source>
        <dbReference type="Google" id="ProtNLM"/>
    </source>
</evidence>
<dbReference type="Pfam" id="PF18718">
    <property type="entry name" value="CxC5"/>
    <property type="match status" value="1"/>
</dbReference>
<evidence type="ECO:0000259" key="2">
    <source>
        <dbReference type="Pfam" id="PF18718"/>
    </source>
</evidence>
<organism evidence="4 5">
    <name type="scientific">Favolaschia claudopus</name>
    <dbReference type="NCBI Taxonomy" id="2862362"/>
    <lineage>
        <taxon>Eukaryota</taxon>
        <taxon>Fungi</taxon>
        <taxon>Dikarya</taxon>
        <taxon>Basidiomycota</taxon>
        <taxon>Agaricomycotina</taxon>
        <taxon>Agaricomycetes</taxon>
        <taxon>Agaricomycetidae</taxon>
        <taxon>Agaricales</taxon>
        <taxon>Marasmiineae</taxon>
        <taxon>Mycenaceae</taxon>
        <taxon>Favolaschia</taxon>
    </lineage>
</organism>
<dbReference type="EMBL" id="JAWWNJ010000022">
    <property type="protein sequence ID" value="KAK7033846.1"/>
    <property type="molecule type" value="Genomic_DNA"/>
</dbReference>
<protein>
    <recommendedName>
        <fullName evidence="6">CxC5 like cysteine cluster associated with KDZ domain-containing protein</fullName>
    </recommendedName>
</protein>
<dbReference type="AlphaFoldDB" id="A0AAW0C4Y7"/>
<feature type="compositionally biased region" description="Low complexity" evidence="1">
    <location>
        <begin position="326"/>
        <end position="354"/>
    </location>
</feature>
<evidence type="ECO:0000259" key="3">
    <source>
        <dbReference type="Pfam" id="PF18721"/>
    </source>
</evidence>
<dbReference type="Pfam" id="PF18721">
    <property type="entry name" value="CxC6"/>
    <property type="match status" value="1"/>
</dbReference>
<gene>
    <name evidence="4" type="ORF">R3P38DRAFT_2699468</name>
</gene>
<proteinExistence type="predicted"/>
<accession>A0AAW0C4Y7</accession>
<comment type="caution">
    <text evidence="4">The sequence shown here is derived from an EMBL/GenBank/DDBJ whole genome shotgun (WGS) entry which is preliminary data.</text>
</comment>
<sequence>MQLTVRRLIWILELFFPPELGVQQALYVLGVIISLYPLVRLHLNQMEEAYRQSPRTGWINSVYALLSRAFHDEANDQEAWNMGVNVAEEYTEYICRDLHRLHSLMGLAENTNLSDPNSFLFRPARRILCTTRMNCKFCPPGHRNLVPSLRRRRQGKTEQRVWLLDSNFRWVSADLVVGYCATCNADYYPDCITTKAGGRGQKRQQVLEYDAEYLRVSKQGVWVHRDIARAQENSLDCFRAGWSNWAKWRLFVEHFARRLLKFHGKADLFTCNAHSATKILVDAVRKVIGQDGGVIAKALDHGCLDCTHVKRFADEEVPQPNGNATEIAGSEAGPAGPAEPDAAPLPPTLASSLPRQPRPAPGSPRGYCRLSVMDGKSLTHKKCSLEDCCGPLYNFKNGRFCETHLADYGAKCGIISCGRPLQSQDGAMTCDDPAHIDWFKKFEDRKHGVFSSQAYHRASFPGVQRVIRRQMVEAQHADHDIRGPTLQIQLPNLGDTPGGKVAHTFTAKTTYCLQTVQWACGYPIGWGKCYRSESTPQVLSLINKIWEGCPDLRPSFMAYDKACDLLRHIVTQDGNDLWIASTRFIVDAWHYINHRTSDILCRTRTNPAPTDGSQPDLVITQIDENGVVHQARAFNTETAEQLNSWLNGFESQLRQMTDVEIRVQEKNRGLTDDFWDQVNG</sequence>
<keyword evidence="5" id="KW-1185">Reference proteome</keyword>
<dbReference type="InterPro" id="IPR041539">
    <property type="entry name" value="CxC5"/>
</dbReference>